<dbReference type="Proteomes" id="UP000515917">
    <property type="component" value="Chromosome"/>
</dbReference>
<sequence>MMLLILGVAAALLVYLFYALFKPERF</sequence>
<name>A0A7G3GCK6_9NEIS</name>
<organism evidence="1 2">
    <name type="scientific">Iodobacter fluviatilis</name>
    <dbReference type="NCBI Taxonomy" id="537"/>
    <lineage>
        <taxon>Bacteria</taxon>
        <taxon>Pseudomonadati</taxon>
        <taxon>Pseudomonadota</taxon>
        <taxon>Betaproteobacteria</taxon>
        <taxon>Neisseriales</taxon>
        <taxon>Chitinibacteraceae</taxon>
        <taxon>Iodobacter</taxon>
    </lineage>
</organism>
<dbReference type="AlphaFoldDB" id="A0A7G3GCK6"/>
<keyword evidence="2" id="KW-1185">Reference proteome</keyword>
<proteinExistence type="predicted"/>
<dbReference type="InterPro" id="IPR011726">
    <property type="entry name" value="KdpF"/>
</dbReference>
<reference evidence="1 2" key="1">
    <citation type="submission" date="2018-01" db="EMBL/GenBank/DDBJ databases">
        <title>Genome sequence of Iodobacter sp. strain PCH194 isolated from Indian Trans-Himalaya.</title>
        <authorList>
            <person name="Kumar V."/>
            <person name="Thakur V."/>
            <person name="Kumar S."/>
            <person name="Singh D."/>
        </authorList>
    </citation>
    <scope>NUCLEOTIDE SEQUENCE [LARGE SCALE GENOMIC DNA]</scope>
    <source>
        <strain evidence="1 2">PCH194</strain>
    </source>
</reference>
<dbReference type="Pfam" id="PF09604">
    <property type="entry name" value="Potass_KdpF"/>
    <property type="match status" value="1"/>
</dbReference>
<gene>
    <name evidence="1" type="primary">kdpF</name>
    <name evidence="1" type="ORF">C1H71_16990</name>
</gene>
<dbReference type="NCBIfam" id="TIGR02115">
    <property type="entry name" value="potass_kdpF"/>
    <property type="match status" value="1"/>
</dbReference>
<protein>
    <submittedName>
        <fullName evidence="1">K(+)-transporting ATPase subunit F</fullName>
    </submittedName>
</protein>
<dbReference type="KEGG" id="ifl:C1H71_16990"/>
<accession>A0A7G3GCK6</accession>
<dbReference type="GO" id="GO:0008556">
    <property type="term" value="F:P-type potassium transmembrane transporter activity"/>
    <property type="evidence" value="ECO:0007669"/>
    <property type="project" value="InterPro"/>
</dbReference>
<evidence type="ECO:0000313" key="1">
    <source>
        <dbReference type="EMBL" id="QBC45066.1"/>
    </source>
</evidence>
<dbReference type="GO" id="GO:0005886">
    <property type="term" value="C:plasma membrane"/>
    <property type="evidence" value="ECO:0007669"/>
    <property type="project" value="InterPro"/>
</dbReference>
<dbReference type="EMBL" id="CP025781">
    <property type="protein sequence ID" value="QBC45066.1"/>
    <property type="molecule type" value="Genomic_DNA"/>
</dbReference>
<evidence type="ECO:0000313" key="2">
    <source>
        <dbReference type="Proteomes" id="UP000515917"/>
    </source>
</evidence>